<protein>
    <recommendedName>
        <fullName evidence="3">Methyltransferase type 11 domain-containing protein</fullName>
    </recommendedName>
</protein>
<evidence type="ECO:0000313" key="1">
    <source>
        <dbReference type="EMBL" id="OGD24889.1"/>
    </source>
</evidence>
<accession>A0A1F5B2P9</accession>
<comment type="caution">
    <text evidence="1">The sequence shown here is derived from an EMBL/GenBank/DDBJ whole genome shotgun (WGS) entry which is preliminary data.</text>
</comment>
<dbReference type="InterPro" id="IPR029063">
    <property type="entry name" value="SAM-dependent_MTases_sf"/>
</dbReference>
<dbReference type="Gene3D" id="3.40.50.150">
    <property type="entry name" value="Vaccinia Virus protein VP39"/>
    <property type="match status" value="1"/>
</dbReference>
<proteinExistence type="predicted"/>
<dbReference type="AlphaFoldDB" id="A0A1F5B2P9"/>
<dbReference type="Proteomes" id="UP000176431">
    <property type="component" value="Unassembled WGS sequence"/>
</dbReference>
<sequence>MWSWLFFSTSCTLCAPSDELGRFYNEVSRVLVSEGSFAFLKKHPVFGLQSYCAAFQTNATAFDYFADWGKYFRTTLQTVTGETLTTGTFHSTFEDHSTALKNAGLSLTEIIEPVCPVGLRDVHSMFEPLVGKVVYVIFVGQKRI</sequence>
<reference evidence="1 2" key="1">
    <citation type="journal article" date="2016" name="Nat. Commun.">
        <title>Thousands of microbial genomes shed light on interconnected biogeochemical processes in an aquifer system.</title>
        <authorList>
            <person name="Anantharaman K."/>
            <person name="Brown C.T."/>
            <person name="Hug L.A."/>
            <person name="Sharon I."/>
            <person name="Castelle C.J."/>
            <person name="Probst A.J."/>
            <person name="Thomas B.C."/>
            <person name="Singh A."/>
            <person name="Wilkins M.J."/>
            <person name="Karaoz U."/>
            <person name="Brodie E.L."/>
            <person name="Williams K.H."/>
            <person name="Hubbard S.S."/>
            <person name="Banfield J.F."/>
        </authorList>
    </citation>
    <scope>NUCLEOTIDE SEQUENCE [LARGE SCALE GENOMIC DNA]</scope>
</reference>
<organism evidence="1 2">
    <name type="scientific">Candidatus Azambacteria bacterium RIFCSPHIGHO2_01_FULL_40_24</name>
    <dbReference type="NCBI Taxonomy" id="1797301"/>
    <lineage>
        <taxon>Bacteria</taxon>
        <taxon>Candidatus Azamiibacteriota</taxon>
    </lineage>
</organism>
<evidence type="ECO:0008006" key="3">
    <source>
        <dbReference type="Google" id="ProtNLM"/>
    </source>
</evidence>
<dbReference type="EMBL" id="MEYK01000030">
    <property type="protein sequence ID" value="OGD24889.1"/>
    <property type="molecule type" value="Genomic_DNA"/>
</dbReference>
<name>A0A1F5B2P9_9BACT</name>
<gene>
    <name evidence="1" type="ORF">A2819_01300</name>
</gene>
<evidence type="ECO:0000313" key="2">
    <source>
        <dbReference type="Proteomes" id="UP000176431"/>
    </source>
</evidence>